<feature type="transmembrane region" description="Helical" evidence="7">
    <location>
        <begin position="87"/>
        <end position="107"/>
    </location>
</feature>
<evidence type="ECO:0000256" key="4">
    <source>
        <dbReference type="ARBA" id="ARBA00022692"/>
    </source>
</evidence>
<dbReference type="GO" id="GO:0016746">
    <property type="term" value="F:acyltransferase activity"/>
    <property type="evidence" value="ECO:0007669"/>
    <property type="project" value="UniProtKB-KW"/>
</dbReference>
<accession>A0ABM8ZEG1</accession>
<keyword evidence="9" id="KW-0012">Acyltransferase</keyword>
<feature type="transmembrane region" description="Helical" evidence="7">
    <location>
        <begin position="12"/>
        <end position="30"/>
    </location>
</feature>
<feature type="transmembrane region" description="Helical" evidence="7">
    <location>
        <begin position="42"/>
        <end position="66"/>
    </location>
</feature>
<dbReference type="PANTHER" id="PTHR40074">
    <property type="entry name" value="O-ACETYLTRANSFERASE WECH"/>
    <property type="match status" value="1"/>
</dbReference>
<name>A0ABM8ZEG1_9VIBR</name>
<keyword evidence="3" id="KW-1003">Cell membrane</keyword>
<keyword evidence="6 7" id="KW-0472">Membrane</keyword>
<organism evidence="9 10">
    <name type="scientific">Vibrio hippocampi</name>
    <dbReference type="NCBI Taxonomy" id="654686"/>
    <lineage>
        <taxon>Bacteria</taxon>
        <taxon>Pseudomonadati</taxon>
        <taxon>Pseudomonadota</taxon>
        <taxon>Gammaproteobacteria</taxon>
        <taxon>Vibrionales</taxon>
        <taxon>Vibrionaceae</taxon>
        <taxon>Vibrio</taxon>
    </lineage>
</organism>
<evidence type="ECO:0000256" key="5">
    <source>
        <dbReference type="ARBA" id="ARBA00022989"/>
    </source>
</evidence>
<feature type="domain" description="Acyltransferase 3" evidence="8">
    <location>
        <begin position="9"/>
        <end position="329"/>
    </location>
</feature>
<keyword evidence="4 7" id="KW-0812">Transmembrane</keyword>
<evidence type="ECO:0000256" key="7">
    <source>
        <dbReference type="SAM" id="Phobius"/>
    </source>
</evidence>
<evidence type="ECO:0000256" key="2">
    <source>
        <dbReference type="ARBA" id="ARBA00007400"/>
    </source>
</evidence>
<dbReference type="InterPro" id="IPR002656">
    <property type="entry name" value="Acyl_transf_3_dom"/>
</dbReference>
<comment type="caution">
    <text evidence="9">The sequence shown here is derived from an EMBL/GenBank/DDBJ whole genome shotgun (WGS) entry which is preliminary data.</text>
</comment>
<comment type="subcellular location">
    <subcellularLocation>
        <location evidence="1">Cell membrane</location>
        <topology evidence="1">Multi-pass membrane protein</topology>
    </subcellularLocation>
</comment>
<evidence type="ECO:0000256" key="1">
    <source>
        <dbReference type="ARBA" id="ARBA00004651"/>
    </source>
</evidence>
<dbReference type="RefSeq" id="WP_237483243.1">
    <property type="nucleotide sequence ID" value="NZ_CAKLCM010000001.1"/>
</dbReference>
<feature type="transmembrane region" description="Helical" evidence="7">
    <location>
        <begin position="308"/>
        <end position="328"/>
    </location>
</feature>
<protein>
    <submittedName>
        <fullName evidence="9">O-acetyltransferase WecH</fullName>
        <ecNumber evidence="9">2.3.1.-</ecNumber>
    </submittedName>
</protein>
<reference evidence="9" key="1">
    <citation type="submission" date="2021-12" db="EMBL/GenBank/DDBJ databases">
        <authorList>
            <person name="Rodrigo-Torres L."/>
            <person name="Arahal R. D."/>
            <person name="Lucena T."/>
        </authorList>
    </citation>
    <scope>NUCLEOTIDE SEQUENCE</scope>
    <source>
        <strain evidence="9">CECT 8226</strain>
    </source>
</reference>
<evidence type="ECO:0000313" key="10">
    <source>
        <dbReference type="Proteomes" id="UP000838160"/>
    </source>
</evidence>
<evidence type="ECO:0000256" key="6">
    <source>
        <dbReference type="ARBA" id="ARBA00023136"/>
    </source>
</evidence>
<dbReference type="Proteomes" id="UP000838160">
    <property type="component" value="Unassembled WGS sequence"/>
</dbReference>
<comment type="similarity">
    <text evidence="2">Belongs to the acyltransferase 3 family.</text>
</comment>
<evidence type="ECO:0000313" key="9">
    <source>
        <dbReference type="EMBL" id="CAH0524321.1"/>
    </source>
</evidence>
<evidence type="ECO:0000256" key="3">
    <source>
        <dbReference type="ARBA" id="ARBA00022475"/>
    </source>
</evidence>
<feature type="transmembrane region" description="Helical" evidence="7">
    <location>
        <begin position="180"/>
        <end position="198"/>
    </location>
</feature>
<keyword evidence="5 7" id="KW-1133">Transmembrane helix</keyword>
<dbReference type="EMBL" id="CAKLCM010000001">
    <property type="protein sequence ID" value="CAH0524321.1"/>
    <property type="molecule type" value="Genomic_DNA"/>
</dbReference>
<evidence type="ECO:0000259" key="8">
    <source>
        <dbReference type="Pfam" id="PF01757"/>
    </source>
</evidence>
<dbReference type="Pfam" id="PF01757">
    <property type="entry name" value="Acyl_transf_3"/>
    <property type="match status" value="1"/>
</dbReference>
<feature type="transmembrane region" description="Helical" evidence="7">
    <location>
        <begin position="127"/>
        <end position="149"/>
    </location>
</feature>
<feature type="transmembrane region" description="Helical" evidence="7">
    <location>
        <begin position="207"/>
        <end position="227"/>
    </location>
</feature>
<keyword evidence="10" id="KW-1185">Reference proteome</keyword>
<gene>
    <name evidence="9" type="primary">wecH_1</name>
    <name evidence="9" type="ORF">VHP8226_00135</name>
</gene>
<dbReference type="PANTHER" id="PTHR40074:SF2">
    <property type="entry name" value="O-ACETYLTRANSFERASE WECH"/>
    <property type="match status" value="1"/>
</dbReference>
<feature type="transmembrane region" description="Helical" evidence="7">
    <location>
        <begin position="156"/>
        <end position="174"/>
    </location>
</feature>
<sequence>MDTKKHVFFFDAMRCCAALAVIVIHALAPYRHQLGDIPMGEWITAISFNGFSRWAVPVFILITGALMLNDKRPFDLKYYLSRRLGKVLVPFIVWSIFYAFLSGWSLTGFDSSIVSQILANSFHHQTYYHLGFFYYFIPLYFAIPFLQALVKRYDDVALYALTAIWLLTTLLFLLRIDGPWSEQFWLYMGLLPLGYVLYQKLPLNRTIVIVAVILGLGAMALGSYMVIENSIQAERYSVGRWFSYKTINTVLAASMVFILCKAFADRLNSGSQRVVSFISKHSLGIYILHPLFLWPMNTLHLYQGHPMMMIPIWVLISGGGALALSYLLSLSAKTRWLLP</sequence>
<dbReference type="EC" id="2.3.1.-" evidence="9"/>
<proteinExistence type="inferred from homology"/>
<keyword evidence="9" id="KW-0808">Transferase</keyword>
<feature type="transmembrane region" description="Helical" evidence="7">
    <location>
        <begin position="247"/>
        <end position="264"/>
    </location>
</feature>